<dbReference type="PANTHER" id="PTHR43685">
    <property type="entry name" value="GLYCOSYLTRANSFERASE"/>
    <property type="match status" value="1"/>
</dbReference>
<dbReference type="Proteomes" id="UP000216312">
    <property type="component" value="Unassembled WGS sequence"/>
</dbReference>
<dbReference type="SUPFAM" id="SSF53448">
    <property type="entry name" value="Nucleotide-diphospho-sugar transferases"/>
    <property type="match status" value="1"/>
</dbReference>
<sequence length="297" mass="35064">MKVSVIVPTYNRKWVLPYTLRRLLVQDYRDMEIIVVDDGSTDGTEKLPELQLVRYMRLPKREGEPFARNRGVEAATGELIVFVDSDVLVDRRFVSHHVWYHMRDDKLIVQGLVRHIRKPQDFGRFTLRVDGLCLVACITQNMSVRKRWLMEVGGFDESIGSTEGYIDVDMGLRLRKIGLKTVYTWRRCIAYHVDGYPDGKRFSNLLRKAYERGRNAYYLAIKHGNKVGQRFLKYWKVTMLSYLMLTRYWAEKEHAVRFALAYRDSPFIFVTPIVKELLKIHHRYKGIRDGIRLWKGV</sequence>
<dbReference type="InterPro" id="IPR050834">
    <property type="entry name" value="Glycosyltransf_2"/>
</dbReference>
<reference evidence="3" key="1">
    <citation type="submission" date="2017-07" db="EMBL/GenBank/DDBJ databases">
        <title>Novel pathways for hydrocarbon cycling and metabolic interdependencies in hydrothermal sediment communities.</title>
        <authorList>
            <person name="Dombrowski N."/>
            <person name="Seitz K."/>
            <person name="Teske A."/>
            <person name="Baker B."/>
        </authorList>
    </citation>
    <scope>NUCLEOTIDE SEQUENCE [LARGE SCALE GENOMIC DNA]</scope>
</reference>
<evidence type="ECO:0000313" key="2">
    <source>
        <dbReference type="EMBL" id="OYV03482.1"/>
    </source>
</evidence>
<dbReference type="EMBL" id="NMUJ01000004">
    <property type="protein sequence ID" value="OYV03482.1"/>
    <property type="molecule type" value="Genomic_DNA"/>
</dbReference>
<organism evidence="2 3">
    <name type="scientific">candidate division WOR-3 bacterium 4484_18</name>
    <dbReference type="NCBI Taxonomy" id="2020626"/>
    <lineage>
        <taxon>Bacteria</taxon>
        <taxon>Bacteria division WOR-3</taxon>
    </lineage>
</organism>
<dbReference type="AlphaFoldDB" id="A0A257LVN7"/>
<evidence type="ECO:0000259" key="1">
    <source>
        <dbReference type="Pfam" id="PF00535"/>
    </source>
</evidence>
<dbReference type="Gene3D" id="3.90.550.10">
    <property type="entry name" value="Spore Coat Polysaccharide Biosynthesis Protein SpsA, Chain A"/>
    <property type="match status" value="1"/>
</dbReference>
<comment type="caution">
    <text evidence="2">The sequence shown here is derived from an EMBL/GenBank/DDBJ whole genome shotgun (WGS) entry which is preliminary data.</text>
</comment>
<dbReference type="Pfam" id="PF00535">
    <property type="entry name" value="Glycos_transf_2"/>
    <property type="match status" value="1"/>
</dbReference>
<dbReference type="CDD" id="cd06423">
    <property type="entry name" value="CESA_like"/>
    <property type="match status" value="1"/>
</dbReference>
<feature type="domain" description="Glycosyltransferase 2-like" evidence="1">
    <location>
        <begin position="4"/>
        <end position="125"/>
    </location>
</feature>
<gene>
    <name evidence="2" type="ORF">CGW93_00640</name>
</gene>
<dbReference type="InterPro" id="IPR001173">
    <property type="entry name" value="Glyco_trans_2-like"/>
</dbReference>
<dbReference type="PANTHER" id="PTHR43685:SF3">
    <property type="entry name" value="SLR2126 PROTEIN"/>
    <property type="match status" value="1"/>
</dbReference>
<accession>A0A257LVN7</accession>
<proteinExistence type="predicted"/>
<name>A0A257LVN7_UNCW3</name>
<dbReference type="InterPro" id="IPR029044">
    <property type="entry name" value="Nucleotide-diphossugar_trans"/>
</dbReference>
<protein>
    <recommendedName>
        <fullName evidence="1">Glycosyltransferase 2-like domain-containing protein</fullName>
    </recommendedName>
</protein>
<evidence type="ECO:0000313" key="3">
    <source>
        <dbReference type="Proteomes" id="UP000216312"/>
    </source>
</evidence>